<accession>A0A2K3UWR5</accession>
<evidence type="ECO:0000256" key="2">
    <source>
        <dbReference type="ARBA" id="ARBA00022679"/>
    </source>
</evidence>
<evidence type="ECO:0000313" key="5">
    <source>
        <dbReference type="Proteomes" id="UP000236379"/>
    </source>
</evidence>
<dbReference type="Proteomes" id="UP000236379">
    <property type="component" value="Unassembled WGS sequence"/>
</dbReference>
<dbReference type="PANTHER" id="PTHR48050:SF13">
    <property type="entry name" value="STEROL 3-BETA-GLUCOSYLTRANSFERASE UGT80A2"/>
    <property type="match status" value="1"/>
</dbReference>
<dbReference type="PANTHER" id="PTHR48050">
    <property type="entry name" value="STEROL 3-BETA-GLUCOSYLTRANSFERASE"/>
    <property type="match status" value="1"/>
</dbReference>
<name>A0A2K3UWR5_9DEIO</name>
<dbReference type="GO" id="GO:0016758">
    <property type="term" value="F:hexosyltransferase activity"/>
    <property type="evidence" value="ECO:0007669"/>
    <property type="project" value="InterPro"/>
</dbReference>
<feature type="compositionally biased region" description="Basic and acidic residues" evidence="3">
    <location>
        <begin position="1"/>
        <end position="12"/>
    </location>
</feature>
<comment type="similarity">
    <text evidence="1">Belongs to the UDP-glycosyltransferase family.</text>
</comment>
<evidence type="ECO:0000256" key="3">
    <source>
        <dbReference type="SAM" id="MobiDB-lite"/>
    </source>
</evidence>
<comment type="caution">
    <text evidence="4">The sequence shown here is derived from an EMBL/GenBank/DDBJ whole genome shotgun (WGS) entry which is preliminary data.</text>
</comment>
<gene>
    <name evidence="4" type="ORF">CVO96_05940</name>
</gene>
<organism evidence="4 5">
    <name type="scientific">Deinococcus koreensis</name>
    <dbReference type="NCBI Taxonomy" id="2054903"/>
    <lineage>
        <taxon>Bacteria</taxon>
        <taxon>Thermotogati</taxon>
        <taxon>Deinococcota</taxon>
        <taxon>Deinococci</taxon>
        <taxon>Deinococcales</taxon>
        <taxon>Deinococcaceae</taxon>
        <taxon>Deinococcus</taxon>
    </lineage>
</organism>
<dbReference type="OrthoDB" id="6620093at2"/>
<sequence>MENGTNDKERWFHLVTTSSRASRPAAEPRSPGERPIRVVFFNVPAHGHINPTLPVVAALVERGAQVEYHATPPFRPAIEGAGAQFTDLSPWLPADASPPDPNHIRLADMLLRATETILEALLPRLLAAPPDVIVHDSLCPWGAALARLSGVRAVGSVTTFVLSAGLVLGTPALAGEAWRTLAGSGPARRAFRSVAGRLRQRYGLHIRSPLQVLSVHAPVNVVYTSRTLQPAGHRVPPTFHFVGPSLPPQRPARAASAGPPLIYVSLGTLLNAAPDFYRACVGAFRDEPVEVIMSVGQTVDPSSLGPLPGHISVRPSVPQLEVLSRAGVFVTHGGMNSVHEALAYGVPMLLVPQGSDQHLVAARVRDRGAGRVLQRRAATAEDVRAHVRALWSDPRYAAASAAAGQEALHLGGAVRAAEVILARSLGALAAP</sequence>
<proteinExistence type="inferred from homology"/>
<keyword evidence="5" id="KW-1185">Reference proteome</keyword>
<dbReference type="GO" id="GO:0017000">
    <property type="term" value="P:antibiotic biosynthetic process"/>
    <property type="evidence" value="ECO:0007669"/>
    <property type="project" value="UniProtKB-ARBA"/>
</dbReference>
<evidence type="ECO:0000313" key="4">
    <source>
        <dbReference type="EMBL" id="PNY80977.1"/>
    </source>
</evidence>
<dbReference type="Pfam" id="PF00201">
    <property type="entry name" value="UDPGT"/>
    <property type="match status" value="1"/>
</dbReference>
<dbReference type="GO" id="GO:0008194">
    <property type="term" value="F:UDP-glycosyltransferase activity"/>
    <property type="evidence" value="ECO:0007669"/>
    <property type="project" value="InterPro"/>
</dbReference>
<keyword evidence="2 4" id="KW-0808">Transferase</keyword>
<dbReference type="Gene3D" id="3.40.50.2000">
    <property type="entry name" value="Glycogen Phosphorylase B"/>
    <property type="match status" value="2"/>
</dbReference>
<protein>
    <submittedName>
        <fullName evidence="4">Oleandomycin glycosyltransferase</fullName>
    </submittedName>
</protein>
<dbReference type="InterPro" id="IPR002213">
    <property type="entry name" value="UDP_glucos_trans"/>
</dbReference>
<dbReference type="FunFam" id="3.40.50.2000:FF:000072">
    <property type="entry name" value="Glycosyl transferase"/>
    <property type="match status" value="1"/>
</dbReference>
<evidence type="ECO:0000256" key="1">
    <source>
        <dbReference type="ARBA" id="ARBA00009995"/>
    </source>
</evidence>
<dbReference type="EMBL" id="PPPD01000001">
    <property type="protein sequence ID" value="PNY80977.1"/>
    <property type="molecule type" value="Genomic_DNA"/>
</dbReference>
<feature type="region of interest" description="Disordered" evidence="3">
    <location>
        <begin position="1"/>
        <end position="31"/>
    </location>
</feature>
<dbReference type="NCBIfam" id="TIGR01426">
    <property type="entry name" value="MGT"/>
    <property type="match status" value="1"/>
</dbReference>
<reference evidence="4 5" key="1">
    <citation type="submission" date="2018-01" db="EMBL/GenBank/DDBJ databases">
        <title>Deinococcus koreensis sp. nov., a radiation-resistant bacterium isolated from river water.</title>
        <authorList>
            <person name="Choi A."/>
        </authorList>
    </citation>
    <scope>NUCLEOTIDE SEQUENCE [LARGE SCALE GENOMIC DNA]</scope>
    <source>
        <strain evidence="4 5">SJW1-2</strain>
    </source>
</reference>
<dbReference type="SUPFAM" id="SSF53756">
    <property type="entry name" value="UDP-Glycosyltransferase/glycogen phosphorylase"/>
    <property type="match status" value="1"/>
</dbReference>
<dbReference type="InterPro" id="IPR050426">
    <property type="entry name" value="Glycosyltransferase_28"/>
</dbReference>
<dbReference type="AlphaFoldDB" id="A0A2K3UWR5"/>
<dbReference type="CDD" id="cd03784">
    <property type="entry name" value="GT1_Gtf-like"/>
    <property type="match status" value="1"/>
</dbReference>
<dbReference type="InterPro" id="IPR006326">
    <property type="entry name" value="UDPGT_MGT-like"/>
</dbReference>